<dbReference type="Pfam" id="PF02518">
    <property type="entry name" value="HATPase_c"/>
    <property type="match status" value="1"/>
</dbReference>
<reference evidence="16 18" key="1">
    <citation type="submission" date="2018-08" db="EMBL/GenBank/DDBJ databases">
        <title>A genome reference for cultivated species of the human gut microbiota.</title>
        <authorList>
            <person name="Zou Y."/>
            <person name="Xue W."/>
            <person name="Luo G."/>
        </authorList>
    </citation>
    <scope>NUCLEOTIDE SEQUENCE [LARGE SCALE GENOMIC DNA]</scope>
    <source>
        <strain evidence="16 18">AF26-4BH</strain>
        <strain evidence="15">TF05-5AC</strain>
    </source>
</reference>
<keyword evidence="7" id="KW-0418">Kinase</keyword>
<evidence type="ECO:0000256" key="10">
    <source>
        <dbReference type="ARBA" id="ARBA00074306"/>
    </source>
</evidence>
<dbReference type="InterPro" id="IPR005467">
    <property type="entry name" value="His_kinase_dom"/>
</dbReference>
<proteinExistence type="inferred from homology"/>
<evidence type="ECO:0000259" key="13">
    <source>
        <dbReference type="PROSITE" id="PS50109"/>
    </source>
</evidence>
<dbReference type="OrthoDB" id="9790669at2"/>
<comment type="similarity">
    <text evidence="2">In the N-terminal section; belongs to the phytochrome family.</text>
</comment>
<dbReference type="Pfam" id="PF00072">
    <property type="entry name" value="Response_reg"/>
    <property type="match status" value="1"/>
</dbReference>
<evidence type="ECO:0000256" key="6">
    <source>
        <dbReference type="ARBA" id="ARBA00022679"/>
    </source>
</evidence>
<dbReference type="AlphaFoldDB" id="A0A3E3IX47"/>
<dbReference type="Gene3D" id="1.10.287.130">
    <property type="match status" value="1"/>
</dbReference>
<keyword evidence="12" id="KW-0175">Coiled coil</keyword>
<dbReference type="Gene3D" id="3.40.50.2300">
    <property type="match status" value="1"/>
</dbReference>
<dbReference type="InterPro" id="IPR004358">
    <property type="entry name" value="Sig_transdc_His_kin-like_C"/>
</dbReference>
<dbReference type="InterPro" id="IPR001789">
    <property type="entry name" value="Sig_transdc_resp-reg_receiver"/>
</dbReference>
<dbReference type="SUPFAM" id="SSF52172">
    <property type="entry name" value="CheY-like"/>
    <property type="match status" value="1"/>
</dbReference>
<dbReference type="CDD" id="cd16922">
    <property type="entry name" value="HATPase_EvgS-ArcB-TorS-like"/>
    <property type="match status" value="1"/>
</dbReference>
<evidence type="ECO:0000256" key="12">
    <source>
        <dbReference type="SAM" id="Coils"/>
    </source>
</evidence>
<evidence type="ECO:0000313" key="17">
    <source>
        <dbReference type="Proteomes" id="UP000260812"/>
    </source>
</evidence>
<dbReference type="PROSITE" id="PS50109">
    <property type="entry name" value="HIS_KIN"/>
    <property type="match status" value="1"/>
</dbReference>
<dbReference type="Gene3D" id="3.30.565.10">
    <property type="entry name" value="Histidine kinase-like ATPase, C-terminal domain"/>
    <property type="match status" value="1"/>
</dbReference>
<protein>
    <recommendedName>
        <fullName evidence="10">Circadian input-output histidine kinase CikA</fullName>
        <ecNumber evidence="3">2.7.13.3</ecNumber>
    </recommendedName>
    <alternativeName>
        <fullName evidence="4">Stage 0 sporulation protein A homolog</fullName>
    </alternativeName>
</protein>
<dbReference type="InterPro" id="IPR003594">
    <property type="entry name" value="HATPase_dom"/>
</dbReference>
<dbReference type="InterPro" id="IPR011006">
    <property type="entry name" value="CheY-like_superfamily"/>
</dbReference>
<sequence length="675" mass="77794">MRRLFRKGGSFMGGKIQDISTMQDVLHESMTGLWIIEIEEGCNSRMFADETMLDLLGLTEEASPEECYEHWYRNIDKEYYPVVNSCVDNMIRQGRAEVQYPWQHPVFGRIYIRCGGVAERISEKILRLRGYHQNVTDTIVMRREKEKLEELNEEIVGSLHNLFFAVYRIDMESNSVRAIRVPEDVEEISEEEFSYDLFWDDFARKTLHPSWYEDMKRELSLQHFRELIVEGYDRYTIEGYRKINGEYHYISCNVYFGGKKNWAILALQDTHEQKKREEESRSALKEAYELAQNANKAKSDFLSKMSHDIRTPLNAVIGMTELARLHMDDKERLLYDLEQIGVSSQLLLSLVNEVLDMSKIESGKFELNNSDFNLHELLEEVICLMRTQAEEKKQIFHVSMDELKHERVIGDRARLSQIFLNIMSNACKYTPEGGEIFISVSELSSGNSRLGRYRFVFRDTGIGMSEEYLQHIFEPFSRANDSRISKISGTGLGMGITKNLVQMMGGEIRVESRIGEGSCFTVILELRLQEEKAEEVPELRIQDVDCRGIHILLAEDNELNREIAASLLEVTGACVETAENGKEALEMFRASQPGYYQIIFMDIQMPVMNGYEAVEAIRRLERADASEVVIVAMTANAFAEDVIKSLQAGMNEHLAKPIQPGRMAEVLAKRVLHKM</sequence>
<dbReference type="EMBL" id="QVLU01000009">
    <property type="protein sequence ID" value="RGE71646.1"/>
    <property type="molecule type" value="Genomic_DNA"/>
</dbReference>
<dbReference type="SMART" id="SM00388">
    <property type="entry name" value="HisKA"/>
    <property type="match status" value="1"/>
</dbReference>
<dbReference type="CDD" id="cd17546">
    <property type="entry name" value="REC_hyHK_CKI1_RcsC-like"/>
    <property type="match status" value="1"/>
</dbReference>
<keyword evidence="6" id="KW-0808">Transferase</keyword>
<evidence type="ECO:0000256" key="1">
    <source>
        <dbReference type="ARBA" id="ARBA00000085"/>
    </source>
</evidence>
<dbReference type="SUPFAM" id="SSF55874">
    <property type="entry name" value="ATPase domain of HSP90 chaperone/DNA topoisomerase II/histidine kinase"/>
    <property type="match status" value="1"/>
</dbReference>
<evidence type="ECO:0000259" key="14">
    <source>
        <dbReference type="PROSITE" id="PS50110"/>
    </source>
</evidence>
<evidence type="ECO:0000256" key="3">
    <source>
        <dbReference type="ARBA" id="ARBA00012438"/>
    </source>
</evidence>
<accession>A0A3E3IX47</accession>
<dbReference type="Pfam" id="PF00512">
    <property type="entry name" value="HisKA"/>
    <property type="match status" value="1"/>
</dbReference>
<evidence type="ECO:0000256" key="9">
    <source>
        <dbReference type="ARBA" id="ARBA00024867"/>
    </source>
</evidence>
<gene>
    <name evidence="16" type="ORF">DWY69_11410</name>
    <name evidence="15" type="ORF">DXC51_01030</name>
</gene>
<feature type="modified residue" description="4-aspartylphosphate" evidence="11">
    <location>
        <position position="602"/>
    </location>
</feature>
<dbReference type="SMART" id="SM00448">
    <property type="entry name" value="REC"/>
    <property type="match status" value="1"/>
</dbReference>
<dbReference type="EC" id="2.7.13.3" evidence="3"/>
<feature type="coiled-coil region" evidence="12">
    <location>
        <begin position="267"/>
        <end position="294"/>
    </location>
</feature>
<feature type="domain" description="Histidine kinase" evidence="13">
    <location>
        <begin position="304"/>
        <end position="528"/>
    </location>
</feature>
<evidence type="ECO:0000313" key="15">
    <source>
        <dbReference type="EMBL" id="RGE64948.1"/>
    </source>
</evidence>
<dbReference type="PANTHER" id="PTHR43047">
    <property type="entry name" value="TWO-COMPONENT HISTIDINE PROTEIN KINASE"/>
    <property type="match status" value="1"/>
</dbReference>
<organism evidence="16 18">
    <name type="scientific">Eisenbergiella massiliensis</name>
    <dbReference type="NCBI Taxonomy" id="1720294"/>
    <lineage>
        <taxon>Bacteria</taxon>
        <taxon>Bacillati</taxon>
        <taxon>Bacillota</taxon>
        <taxon>Clostridia</taxon>
        <taxon>Lachnospirales</taxon>
        <taxon>Lachnospiraceae</taxon>
        <taxon>Eisenbergiella</taxon>
    </lineage>
</organism>
<evidence type="ECO:0000256" key="7">
    <source>
        <dbReference type="ARBA" id="ARBA00022777"/>
    </source>
</evidence>
<dbReference type="SUPFAM" id="SSF47384">
    <property type="entry name" value="Homodimeric domain of signal transducing histidine kinase"/>
    <property type="match status" value="1"/>
</dbReference>
<dbReference type="SMART" id="SM00387">
    <property type="entry name" value="HATPase_c"/>
    <property type="match status" value="1"/>
</dbReference>
<evidence type="ECO:0000256" key="4">
    <source>
        <dbReference type="ARBA" id="ARBA00018672"/>
    </source>
</evidence>
<evidence type="ECO:0000256" key="11">
    <source>
        <dbReference type="PROSITE-ProRule" id="PRU00169"/>
    </source>
</evidence>
<dbReference type="CDD" id="cd00082">
    <property type="entry name" value="HisKA"/>
    <property type="match status" value="1"/>
</dbReference>
<comment type="caution">
    <text evidence="16">The sequence shown here is derived from an EMBL/GenBank/DDBJ whole genome shotgun (WGS) entry which is preliminary data.</text>
</comment>
<evidence type="ECO:0000256" key="5">
    <source>
        <dbReference type="ARBA" id="ARBA00022553"/>
    </source>
</evidence>
<dbReference type="InterPro" id="IPR036097">
    <property type="entry name" value="HisK_dim/P_sf"/>
</dbReference>
<comment type="function">
    <text evidence="9">May play the central regulatory role in sporulation. It may be an element of the effector pathway responsible for the activation of sporulation genes in response to nutritional stress. Spo0A may act in concert with spo0H (a sigma factor) to control the expression of some genes that are critical to the sporulation process.</text>
</comment>
<dbReference type="InterPro" id="IPR036890">
    <property type="entry name" value="HATPase_C_sf"/>
</dbReference>
<dbReference type="PRINTS" id="PR00344">
    <property type="entry name" value="BCTRLSENSOR"/>
</dbReference>
<dbReference type="PROSITE" id="PS50110">
    <property type="entry name" value="RESPONSE_REGULATORY"/>
    <property type="match status" value="1"/>
</dbReference>
<evidence type="ECO:0000313" key="16">
    <source>
        <dbReference type="EMBL" id="RGE71646.1"/>
    </source>
</evidence>
<keyword evidence="8" id="KW-0902">Two-component regulatory system</keyword>
<name>A0A3E3IX47_9FIRM</name>
<evidence type="ECO:0000256" key="2">
    <source>
        <dbReference type="ARBA" id="ARBA00006402"/>
    </source>
</evidence>
<dbReference type="FunFam" id="3.30.565.10:FF:000010">
    <property type="entry name" value="Sensor histidine kinase RcsC"/>
    <property type="match status" value="1"/>
</dbReference>
<keyword evidence="5 11" id="KW-0597">Phosphoprotein</keyword>
<keyword evidence="17" id="KW-1185">Reference proteome</keyword>
<dbReference type="GO" id="GO:0000155">
    <property type="term" value="F:phosphorelay sensor kinase activity"/>
    <property type="evidence" value="ECO:0007669"/>
    <property type="project" value="InterPro"/>
</dbReference>
<feature type="domain" description="Response regulatory" evidence="14">
    <location>
        <begin position="550"/>
        <end position="671"/>
    </location>
</feature>
<evidence type="ECO:0000313" key="18">
    <source>
        <dbReference type="Proteomes" id="UP000261166"/>
    </source>
</evidence>
<dbReference type="InterPro" id="IPR003661">
    <property type="entry name" value="HisK_dim/P_dom"/>
</dbReference>
<dbReference type="EMBL" id="QVLV01000001">
    <property type="protein sequence ID" value="RGE64948.1"/>
    <property type="molecule type" value="Genomic_DNA"/>
</dbReference>
<comment type="catalytic activity">
    <reaction evidence="1">
        <text>ATP + protein L-histidine = ADP + protein N-phospho-L-histidine.</text>
        <dbReference type="EC" id="2.7.13.3"/>
    </reaction>
</comment>
<dbReference type="Proteomes" id="UP000261166">
    <property type="component" value="Unassembled WGS sequence"/>
</dbReference>
<evidence type="ECO:0000256" key="8">
    <source>
        <dbReference type="ARBA" id="ARBA00023012"/>
    </source>
</evidence>
<dbReference type="Proteomes" id="UP000260812">
    <property type="component" value="Unassembled WGS sequence"/>
</dbReference>